<dbReference type="InterPro" id="IPR010099">
    <property type="entry name" value="SDR39U1"/>
</dbReference>
<sequence>MAKNILITGGSGLVGKRLTTILQEKGYNVGWLSRSDSAMEGNIKVFNWDIPKEIIDEAAIEFADVIISLAGAGIADKHWSDKRKEEIIHSRVDGINLLYSKVKNSAKKLDCFVSASAVGYYGDRDNELLNESAPPTNEFLSLCCQKWERAADKFNQLSIRTVKIRTGMVLDKNEGALPQITKPIKLGLGAALGTGKQWISWIHIDDLCRLYITAFENNTMIGVYNACSPLSVTNTEFTKTVAATLKKKLWLPNVPAFALKLVLGEMSKIVLDSTKCSANKTIQTGFKFEYGELSNALQAIYR</sequence>
<dbReference type="AlphaFoldDB" id="H8KNL6"/>
<keyword evidence="5" id="KW-1185">Reference proteome</keyword>
<dbReference type="SUPFAM" id="SSF51735">
    <property type="entry name" value="NAD(P)-binding Rossmann-fold domains"/>
    <property type="match status" value="1"/>
</dbReference>
<dbReference type="STRING" id="929556.Solca_3136"/>
<name>H8KNL6_SOLCM</name>
<organism evidence="4 5">
    <name type="scientific">Solitalea canadensis (strain ATCC 29591 / DSM 3403 / JCM 21819 / LMG 8368 / NBRC 15130 / NCIMB 12057 / USAM 9D)</name>
    <name type="common">Flexibacter canadensis</name>
    <dbReference type="NCBI Taxonomy" id="929556"/>
    <lineage>
        <taxon>Bacteria</taxon>
        <taxon>Pseudomonadati</taxon>
        <taxon>Bacteroidota</taxon>
        <taxon>Sphingobacteriia</taxon>
        <taxon>Sphingobacteriales</taxon>
        <taxon>Sphingobacteriaceae</taxon>
        <taxon>Solitalea</taxon>
    </lineage>
</organism>
<feature type="domain" description="DUF1731" evidence="3">
    <location>
        <begin position="254"/>
        <end position="300"/>
    </location>
</feature>
<dbReference type="KEGG" id="scn:Solca_3136"/>
<evidence type="ECO:0000259" key="2">
    <source>
        <dbReference type="Pfam" id="PF01370"/>
    </source>
</evidence>
<dbReference type="RefSeq" id="WP_014681374.1">
    <property type="nucleotide sequence ID" value="NC_017770.1"/>
</dbReference>
<dbReference type="Pfam" id="PF08338">
    <property type="entry name" value="DUF1731"/>
    <property type="match status" value="1"/>
</dbReference>
<accession>H8KNL6</accession>
<dbReference type="InterPro" id="IPR001509">
    <property type="entry name" value="Epimerase_deHydtase"/>
</dbReference>
<comment type="similarity">
    <text evidence="1">Belongs to the NAD(P)-dependent epimerase/dehydratase family. SDR39U1 subfamily.</text>
</comment>
<reference evidence="4" key="1">
    <citation type="submission" date="2012-02" db="EMBL/GenBank/DDBJ databases">
        <title>The complete genome of Solitalea canadensis DSM 3403.</title>
        <authorList>
            <consortium name="US DOE Joint Genome Institute (JGI-PGF)"/>
            <person name="Lucas S."/>
            <person name="Copeland A."/>
            <person name="Lapidus A."/>
            <person name="Glavina del Rio T."/>
            <person name="Dalin E."/>
            <person name="Tice H."/>
            <person name="Bruce D."/>
            <person name="Goodwin L."/>
            <person name="Pitluck S."/>
            <person name="Peters L."/>
            <person name="Ovchinnikova G."/>
            <person name="Lu M."/>
            <person name="Kyrpides N."/>
            <person name="Mavromatis K."/>
            <person name="Ivanova N."/>
            <person name="Brettin T."/>
            <person name="Detter J.C."/>
            <person name="Han C."/>
            <person name="Larimer F."/>
            <person name="Land M."/>
            <person name="Hauser L."/>
            <person name="Markowitz V."/>
            <person name="Cheng J.-F."/>
            <person name="Hugenholtz P."/>
            <person name="Woyke T."/>
            <person name="Wu D."/>
            <person name="Spring S."/>
            <person name="Schroeder M."/>
            <person name="Kopitz M."/>
            <person name="Brambilla E."/>
            <person name="Klenk H.-P."/>
            <person name="Eisen J.A."/>
        </authorList>
    </citation>
    <scope>NUCLEOTIDE SEQUENCE</scope>
    <source>
        <strain evidence="4">DSM 3403</strain>
    </source>
</reference>
<dbReference type="Gene3D" id="3.40.50.720">
    <property type="entry name" value="NAD(P)-binding Rossmann-like Domain"/>
    <property type="match status" value="1"/>
</dbReference>
<dbReference type="Pfam" id="PF01370">
    <property type="entry name" value="Epimerase"/>
    <property type="match status" value="1"/>
</dbReference>
<dbReference type="OrthoDB" id="9801773at2"/>
<dbReference type="NCBIfam" id="TIGR01777">
    <property type="entry name" value="yfcH"/>
    <property type="match status" value="1"/>
</dbReference>
<dbReference type="InterPro" id="IPR036291">
    <property type="entry name" value="NAD(P)-bd_dom_sf"/>
</dbReference>
<dbReference type="EMBL" id="CP003349">
    <property type="protein sequence ID" value="AFD08149.1"/>
    <property type="molecule type" value="Genomic_DNA"/>
</dbReference>
<evidence type="ECO:0000313" key="4">
    <source>
        <dbReference type="EMBL" id="AFD08149.1"/>
    </source>
</evidence>
<evidence type="ECO:0000256" key="1">
    <source>
        <dbReference type="ARBA" id="ARBA00009353"/>
    </source>
</evidence>
<dbReference type="InterPro" id="IPR013549">
    <property type="entry name" value="DUF1731"/>
</dbReference>
<protein>
    <submittedName>
        <fullName evidence="4">TIGR01777 family protein</fullName>
    </submittedName>
</protein>
<evidence type="ECO:0000313" key="5">
    <source>
        <dbReference type="Proteomes" id="UP000007590"/>
    </source>
</evidence>
<dbReference type="PANTHER" id="PTHR11092">
    <property type="entry name" value="SUGAR NUCLEOTIDE EPIMERASE RELATED"/>
    <property type="match status" value="1"/>
</dbReference>
<dbReference type="PANTHER" id="PTHR11092:SF0">
    <property type="entry name" value="EPIMERASE FAMILY PROTEIN SDR39U1"/>
    <property type="match status" value="1"/>
</dbReference>
<dbReference type="eggNOG" id="COG1090">
    <property type="taxonomic scope" value="Bacteria"/>
</dbReference>
<dbReference type="Proteomes" id="UP000007590">
    <property type="component" value="Chromosome"/>
</dbReference>
<dbReference type="HOGENOM" id="CLU_047373_0_3_10"/>
<evidence type="ECO:0000259" key="3">
    <source>
        <dbReference type="Pfam" id="PF08338"/>
    </source>
</evidence>
<proteinExistence type="inferred from homology"/>
<gene>
    <name evidence="4" type="ordered locus">Solca_3136</name>
</gene>
<feature type="domain" description="NAD-dependent epimerase/dehydratase" evidence="2">
    <location>
        <begin position="5"/>
        <end position="225"/>
    </location>
</feature>